<dbReference type="Pfam" id="PF08123">
    <property type="entry name" value="DOT1"/>
    <property type="match status" value="1"/>
</dbReference>
<dbReference type="PANTHER" id="PTHR21451">
    <property type="entry name" value="HISTONE H3 METHYLTRANSFERASE"/>
    <property type="match status" value="1"/>
</dbReference>
<dbReference type="SUPFAM" id="SSF53335">
    <property type="entry name" value="S-adenosyl-L-methionine-dependent methyltransferases"/>
    <property type="match status" value="1"/>
</dbReference>
<dbReference type="GO" id="GO:0000077">
    <property type="term" value="P:DNA damage checkpoint signaling"/>
    <property type="evidence" value="ECO:0007669"/>
    <property type="project" value="TreeGrafter"/>
</dbReference>
<proteinExistence type="inferred from homology"/>
<dbReference type="GO" id="GO:0032259">
    <property type="term" value="P:methylation"/>
    <property type="evidence" value="ECO:0007669"/>
    <property type="project" value="UniProtKB-KW"/>
</dbReference>
<keyword evidence="5 11" id="KW-0808">Transferase</keyword>
<evidence type="ECO:0000313" key="15">
    <source>
        <dbReference type="Proteomes" id="UP000052943"/>
    </source>
</evidence>
<feature type="region of interest" description="Disordered" evidence="12">
    <location>
        <begin position="90"/>
        <end position="156"/>
    </location>
</feature>
<evidence type="ECO:0000256" key="3">
    <source>
        <dbReference type="ARBA" id="ARBA00020987"/>
    </source>
</evidence>
<feature type="compositionally biased region" description="Low complexity" evidence="12">
    <location>
        <begin position="169"/>
        <end position="180"/>
    </location>
</feature>
<dbReference type="GO" id="GO:0005634">
    <property type="term" value="C:nucleus"/>
    <property type="evidence" value="ECO:0007669"/>
    <property type="project" value="UniProtKB-SubCell"/>
</dbReference>
<dbReference type="PANTHER" id="PTHR21451:SF0">
    <property type="entry name" value="HISTONE-LYSINE N-METHYLTRANSFERASE, H3 LYSINE-79 SPECIFIC"/>
    <property type="match status" value="1"/>
</dbReference>
<comment type="subcellular location">
    <subcellularLocation>
        <location evidence="1 11">Nucleus</location>
    </subcellularLocation>
</comment>
<gene>
    <name evidence="14" type="ORF">AM587_10001039</name>
</gene>
<evidence type="ECO:0000256" key="12">
    <source>
        <dbReference type="SAM" id="MobiDB-lite"/>
    </source>
</evidence>
<evidence type="ECO:0000256" key="4">
    <source>
        <dbReference type="ARBA" id="ARBA00022603"/>
    </source>
</evidence>
<comment type="caution">
    <text evidence="14">The sequence shown here is derived from an EMBL/GenBank/DDBJ whole genome shotgun (WGS) entry which is preliminary data.</text>
</comment>
<feature type="compositionally biased region" description="Polar residues" evidence="12">
    <location>
        <begin position="143"/>
        <end position="156"/>
    </location>
</feature>
<organism evidence="14 15">
    <name type="scientific">Phytophthora nicotianae</name>
    <name type="common">Potato buckeye rot agent</name>
    <name type="synonym">Phytophthora parasitica</name>
    <dbReference type="NCBI Taxonomy" id="4792"/>
    <lineage>
        <taxon>Eukaryota</taxon>
        <taxon>Sar</taxon>
        <taxon>Stramenopiles</taxon>
        <taxon>Oomycota</taxon>
        <taxon>Peronosporomycetes</taxon>
        <taxon>Peronosporales</taxon>
        <taxon>Peronosporaceae</taxon>
        <taxon>Phytophthora</taxon>
    </lineage>
</organism>
<protein>
    <recommendedName>
        <fullName evidence="3 11">Histone-lysine N-methyltransferase, H3 lysine-79 specific</fullName>
        <ecNumber evidence="2 11">2.1.1.360</ecNumber>
    </recommendedName>
    <alternativeName>
        <fullName evidence="9 11">Histone H3-K79 methyltransferase</fullName>
    </alternativeName>
</protein>
<evidence type="ECO:0000313" key="14">
    <source>
        <dbReference type="EMBL" id="KUF93890.1"/>
    </source>
</evidence>
<reference evidence="14 15" key="1">
    <citation type="submission" date="2015-11" db="EMBL/GenBank/DDBJ databases">
        <title>Genomes and virulence difference between two physiological races of Phytophthora nicotianae.</title>
        <authorList>
            <person name="Liu H."/>
            <person name="Ma X."/>
            <person name="Yu H."/>
            <person name="Fang D."/>
            <person name="Li Y."/>
            <person name="Wang X."/>
            <person name="Wang W."/>
            <person name="Dong Y."/>
            <person name="Xiao B."/>
        </authorList>
    </citation>
    <scope>NUCLEOTIDE SEQUENCE [LARGE SCALE GENOMIC DNA]</scope>
    <source>
        <strain evidence="15">race 0</strain>
    </source>
</reference>
<keyword evidence="7 11" id="KW-0156">Chromatin regulator</keyword>
<comment type="function">
    <text evidence="11">Histone methyltransferase that specifically trimethylates histone H3 to form H3K79me3. This methylation is required for telomere silencing and for the pachytene checkpoint during the meiotic cell cycle by allowing the recruitment of RAD9 to double strand breaks. Nucleosomes are preferred as substrate compared to free histone.</text>
</comment>
<evidence type="ECO:0000256" key="2">
    <source>
        <dbReference type="ARBA" id="ARBA00012190"/>
    </source>
</evidence>
<dbReference type="AlphaFoldDB" id="A0A0W8DD07"/>
<comment type="similarity">
    <text evidence="11">Belongs to the class I-like SAM-binding methyltransferase superfamily. DOT1 family.</text>
</comment>
<dbReference type="Gene3D" id="3.40.50.150">
    <property type="entry name" value="Vaccinia Virus protein VP39"/>
    <property type="match status" value="1"/>
</dbReference>
<feature type="region of interest" description="Disordered" evidence="12">
    <location>
        <begin position="229"/>
        <end position="287"/>
    </location>
</feature>
<accession>A0A0W8DD07</accession>
<dbReference type="InterPro" id="IPR030445">
    <property type="entry name" value="H3-K79_meTrfase"/>
</dbReference>
<evidence type="ECO:0000256" key="9">
    <source>
        <dbReference type="ARBA" id="ARBA00029821"/>
    </source>
</evidence>
<dbReference type="Proteomes" id="UP000052943">
    <property type="component" value="Unassembled WGS sequence"/>
</dbReference>
<feature type="compositionally biased region" description="Polar residues" evidence="12">
    <location>
        <begin position="117"/>
        <end position="131"/>
    </location>
</feature>
<dbReference type="GO" id="GO:0006281">
    <property type="term" value="P:DNA repair"/>
    <property type="evidence" value="ECO:0007669"/>
    <property type="project" value="TreeGrafter"/>
</dbReference>
<feature type="region of interest" description="Disordered" evidence="12">
    <location>
        <begin position="169"/>
        <end position="190"/>
    </location>
</feature>
<dbReference type="GO" id="GO:0140956">
    <property type="term" value="F:histone H3K79 trimethyltransferase activity"/>
    <property type="evidence" value="ECO:0007669"/>
    <property type="project" value="UniProtKB-EC"/>
</dbReference>
<dbReference type="InterPro" id="IPR029063">
    <property type="entry name" value="SAM-dependent_MTases_sf"/>
</dbReference>
<sequence>MTTRLTFEDDKELVQLASAYAATGARISWEDVAQRMQRTGHNVRALQERLRTLKKTWGKDIQRFPPSFFTPVHRPRGRPPRVTRQLRVGAATTQHRQLGAGSSAQQQSSTGDGLVRSQRSATRCRPTTSSYAPAATDTDHNASDASVSSHPRTSNVSSYSSVCRAFSSSSISGQSSTSNSPRTASDSRAPCHSSAIKYRYSRLSVFVVSSASAPALPAARVTNLQRPRDLATVHTVRPTSSGETSPDVAAILEPDNTEDTIRSLSGGSGSVSSPGVPDEDSLPPMSPSSSERAVVAIFADIPRVVVVQSTTNLPHRNAGELLPTGISTLLRELGGLDRSDSFLDIGSGVGNVVAQVALATSVNKVIGVEIRRDLYDLGMKMMAKSTRSRRLLERVQLVCQDIVDMHISTTPPYADVTVVFWKNILFEPQVVEIVKEELSGMFLLKKLVSSLNFCPRHRDICRNQFCRAFNLEKVLNLPCSWKADLQQIFVYESL</sequence>
<evidence type="ECO:0000256" key="8">
    <source>
        <dbReference type="ARBA" id="ARBA00023242"/>
    </source>
</evidence>
<evidence type="ECO:0000256" key="10">
    <source>
        <dbReference type="ARBA" id="ARBA00047770"/>
    </source>
</evidence>
<evidence type="ECO:0000256" key="5">
    <source>
        <dbReference type="ARBA" id="ARBA00022679"/>
    </source>
</evidence>
<feature type="domain" description="DOT1" evidence="13">
    <location>
        <begin position="174"/>
        <end position="494"/>
    </location>
</feature>
<comment type="miscellaneous">
    <text evidence="11">In contrast to other lysine histone methyltransferases, it does not contain a SET domain, suggesting the existence of another mechanism for methylation of lysine residues of histones.</text>
</comment>
<keyword evidence="8 11" id="KW-0539">Nucleus</keyword>
<evidence type="ECO:0000256" key="11">
    <source>
        <dbReference type="RuleBase" id="RU271113"/>
    </source>
</evidence>
<comment type="catalytic activity">
    <reaction evidence="10 11">
        <text>L-lysyl(79)-[histone H3] + 3 S-adenosyl-L-methionine = N(6),N(6),N(6)-trimethyl-L-lysyl(79)-[histone H3] + 3 S-adenosyl-L-homocysteine + 3 H(+)</text>
        <dbReference type="Rhea" id="RHEA:60328"/>
        <dbReference type="Rhea" id="RHEA-COMP:15549"/>
        <dbReference type="Rhea" id="RHEA-COMP:15552"/>
        <dbReference type="ChEBI" id="CHEBI:15378"/>
        <dbReference type="ChEBI" id="CHEBI:29969"/>
        <dbReference type="ChEBI" id="CHEBI:57856"/>
        <dbReference type="ChEBI" id="CHEBI:59789"/>
        <dbReference type="ChEBI" id="CHEBI:61961"/>
        <dbReference type="EC" id="2.1.1.360"/>
    </reaction>
</comment>
<feature type="compositionally biased region" description="Low complexity" evidence="12">
    <location>
        <begin position="97"/>
        <end position="113"/>
    </location>
</feature>
<evidence type="ECO:0000259" key="13">
    <source>
        <dbReference type="PROSITE" id="PS51569"/>
    </source>
</evidence>
<dbReference type="CDD" id="cd02440">
    <property type="entry name" value="AdoMet_MTases"/>
    <property type="match status" value="1"/>
</dbReference>
<dbReference type="STRING" id="4790.A0A0W8DD07"/>
<dbReference type="OrthoDB" id="113908at2759"/>
<keyword evidence="4 11" id="KW-0489">Methyltransferase</keyword>
<dbReference type="EMBL" id="LNFO01001206">
    <property type="protein sequence ID" value="KUF93890.1"/>
    <property type="molecule type" value="Genomic_DNA"/>
</dbReference>
<name>A0A0W8DD07_PHYNI</name>
<keyword evidence="6 11" id="KW-0949">S-adenosyl-L-methionine</keyword>
<dbReference type="PROSITE" id="PS51569">
    <property type="entry name" value="DOT1"/>
    <property type="match status" value="1"/>
</dbReference>
<dbReference type="EC" id="2.1.1.360" evidence="2 11"/>
<evidence type="ECO:0000256" key="6">
    <source>
        <dbReference type="ARBA" id="ARBA00022691"/>
    </source>
</evidence>
<dbReference type="InterPro" id="IPR025789">
    <property type="entry name" value="DOT1_dom"/>
</dbReference>
<evidence type="ECO:0000256" key="1">
    <source>
        <dbReference type="ARBA" id="ARBA00004123"/>
    </source>
</evidence>
<evidence type="ECO:0000256" key="7">
    <source>
        <dbReference type="ARBA" id="ARBA00022853"/>
    </source>
</evidence>